<dbReference type="EMBL" id="ATGG01000009">
    <property type="protein sequence ID" value="EPF90631.1"/>
    <property type="molecule type" value="Genomic_DNA"/>
</dbReference>
<dbReference type="Proteomes" id="UP000014523">
    <property type="component" value="Unassembled WGS sequence"/>
</dbReference>
<reference evidence="2 3" key="1">
    <citation type="submission" date="2013-06" db="EMBL/GenBank/DDBJ databases">
        <title>The Genome Sequence of Acinetobacter gyllenbergii CIP 110306.</title>
        <authorList>
            <consortium name="The Broad Institute Genome Sequencing Platform"/>
            <consortium name="The Broad Institute Genome Sequencing Center for Infectious Disease"/>
            <person name="Cerqueira G."/>
            <person name="Feldgarden M."/>
            <person name="Courvalin P."/>
            <person name="Perichon B."/>
            <person name="Grillot-Courvalin C."/>
            <person name="Clermont D."/>
            <person name="Rocha E."/>
            <person name="Yoon E.-J."/>
            <person name="Nemec A."/>
            <person name="Young S.K."/>
            <person name="Zeng Q."/>
            <person name="Gargeya S."/>
            <person name="Fitzgerald M."/>
            <person name="Abouelleil A."/>
            <person name="Alvarado L."/>
            <person name="Berlin A.M."/>
            <person name="Chapman S.B."/>
            <person name="Dewar J."/>
            <person name="Goldberg J."/>
            <person name="Griggs A."/>
            <person name="Gujja S."/>
            <person name="Hansen M."/>
            <person name="Howarth C."/>
            <person name="Imamovic A."/>
            <person name="Larimer J."/>
            <person name="McCowan C."/>
            <person name="Murphy C."/>
            <person name="Pearson M."/>
            <person name="Priest M."/>
            <person name="Roberts A."/>
            <person name="Saif S."/>
            <person name="Shea T."/>
            <person name="Sykes S."/>
            <person name="Wortman J."/>
            <person name="Nusbaum C."/>
            <person name="Birren B."/>
        </authorList>
    </citation>
    <scope>NUCLEOTIDE SEQUENCE [LARGE SCALE GENOMIC DNA]</scope>
    <source>
        <strain evidence="2 3">CIP 110306</strain>
    </source>
</reference>
<dbReference type="RefSeq" id="WP_016541211.1">
    <property type="nucleotide sequence ID" value="NZ_ASQH01000008.1"/>
</dbReference>
<organism evidence="2 3">
    <name type="scientific">Acinetobacter gyllenbergii CIP 110306 = MTCC 11365</name>
    <dbReference type="NCBI Taxonomy" id="1217657"/>
    <lineage>
        <taxon>Bacteria</taxon>
        <taxon>Pseudomonadati</taxon>
        <taxon>Pseudomonadota</taxon>
        <taxon>Gammaproteobacteria</taxon>
        <taxon>Moraxellales</taxon>
        <taxon>Moraxellaceae</taxon>
        <taxon>Acinetobacter</taxon>
    </lineage>
</organism>
<evidence type="ECO:0000259" key="1">
    <source>
        <dbReference type="Pfam" id="PF14237"/>
    </source>
</evidence>
<dbReference type="InterPro" id="IPR025640">
    <property type="entry name" value="GYF_2"/>
</dbReference>
<proteinExistence type="predicted"/>
<sequence length="61" mass="7193">MEKNLNLEENLANEWFYEKNGERIGAISQSQMINLIQTGGLHRDTVVWRKGLKDWVFLEKT</sequence>
<gene>
    <name evidence="2" type="ORF">F957_00987</name>
</gene>
<evidence type="ECO:0000313" key="2">
    <source>
        <dbReference type="EMBL" id="EPF90631.1"/>
    </source>
</evidence>
<dbReference type="AlphaFoldDB" id="A0A829HK60"/>
<dbReference type="Pfam" id="PF14237">
    <property type="entry name" value="GYF_2"/>
    <property type="match status" value="1"/>
</dbReference>
<name>A0A829HK60_9GAMM</name>
<protein>
    <recommendedName>
        <fullName evidence="1">GYF domain-containing protein</fullName>
    </recommendedName>
</protein>
<feature type="domain" description="GYF" evidence="1">
    <location>
        <begin position="15"/>
        <end position="56"/>
    </location>
</feature>
<comment type="caution">
    <text evidence="2">The sequence shown here is derived from an EMBL/GenBank/DDBJ whole genome shotgun (WGS) entry which is preliminary data.</text>
</comment>
<accession>A0A829HK60</accession>
<evidence type="ECO:0000313" key="3">
    <source>
        <dbReference type="Proteomes" id="UP000014523"/>
    </source>
</evidence>
<keyword evidence="3" id="KW-1185">Reference proteome</keyword>